<protein>
    <submittedName>
        <fullName evidence="2">Uncharacterized protein</fullName>
    </submittedName>
</protein>
<name>A0A5C6TCC3_FUSOC</name>
<evidence type="ECO:0000313" key="3">
    <source>
        <dbReference type="Proteomes" id="UP000321331"/>
    </source>
</evidence>
<evidence type="ECO:0000256" key="1">
    <source>
        <dbReference type="SAM" id="MobiDB-lite"/>
    </source>
</evidence>
<feature type="compositionally biased region" description="Polar residues" evidence="1">
    <location>
        <begin position="15"/>
        <end position="24"/>
    </location>
</feature>
<feature type="region of interest" description="Disordered" evidence="1">
    <location>
        <begin position="1"/>
        <end position="31"/>
    </location>
</feature>
<reference evidence="2 3" key="1">
    <citation type="submission" date="2019-07" db="EMBL/GenBank/DDBJ databases">
        <title>The First High-Quality Draft Genome Sequence of the Causal Agent of the Current Panama Disease Epidemic.</title>
        <authorList>
            <person name="Warmington R.J."/>
            <person name="Kay W."/>
            <person name="Jeffries A."/>
            <person name="Bebber D."/>
            <person name="Moore K."/>
            <person name="Studholme D.J."/>
        </authorList>
    </citation>
    <scope>NUCLEOTIDE SEQUENCE [LARGE SCALE GENOMIC DNA]</scope>
    <source>
        <strain evidence="2 3">TR4</strain>
    </source>
</reference>
<accession>A0A5C6TCC3</accession>
<dbReference type="Proteomes" id="UP000321331">
    <property type="component" value="Unassembled WGS sequence"/>
</dbReference>
<organism evidence="2 3">
    <name type="scientific">Fusarium oxysporum f. sp. cubense</name>
    <dbReference type="NCBI Taxonomy" id="61366"/>
    <lineage>
        <taxon>Eukaryota</taxon>
        <taxon>Fungi</taxon>
        <taxon>Dikarya</taxon>
        <taxon>Ascomycota</taxon>
        <taxon>Pezizomycotina</taxon>
        <taxon>Sordariomycetes</taxon>
        <taxon>Hypocreomycetidae</taxon>
        <taxon>Hypocreales</taxon>
        <taxon>Nectriaceae</taxon>
        <taxon>Fusarium</taxon>
        <taxon>Fusarium oxysporum species complex</taxon>
    </lineage>
</organism>
<dbReference type="AlphaFoldDB" id="A0A5C6TCC3"/>
<evidence type="ECO:0000313" key="2">
    <source>
        <dbReference type="EMBL" id="TXC07798.1"/>
    </source>
</evidence>
<comment type="caution">
    <text evidence="2">The sequence shown here is derived from an EMBL/GenBank/DDBJ whole genome shotgun (WGS) entry which is preliminary data.</text>
</comment>
<gene>
    <name evidence="2" type="ORF">FocTR4_00003934</name>
</gene>
<proteinExistence type="predicted"/>
<dbReference type="EMBL" id="VMNF01000005">
    <property type="protein sequence ID" value="TXC07798.1"/>
    <property type="molecule type" value="Genomic_DNA"/>
</dbReference>
<sequence>MMLSCNSCPDGLSGVQPNEEQASQPIDVGDPMRWGERTNRLLKSDMSLFGLCMFALWSSNLREGSSTHSSFTLVSSLP</sequence>